<evidence type="ECO:0000313" key="2">
    <source>
        <dbReference type="EMBL" id="SSX20575.1"/>
    </source>
</evidence>
<reference evidence="2" key="2">
    <citation type="submission" date="2018-07" db="EMBL/GenBank/DDBJ databases">
        <authorList>
            <person name="Quirk P.G."/>
            <person name="Krulwich T.A."/>
        </authorList>
    </citation>
    <scope>NUCLEOTIDE SEQUENCE</scope>
</reference>
<dbReference type="VEuPathDB" id="VectorBase:CSON001816"/>
<dbReference type="EMBL" id="UFQT01000128">
    <property type="protein sequence ID" value="SSX20575.1"/>
    <property type="molecule type" value="Genomic_DNA"/>
</dbReference>
<dbReference type="InterPro" id="IPR011990">
    <property type="entry name" value="TPR-like_helical_dom_sf"/>
</dbReference>
<dbReference type="EMBL" id="UFQS01000128">
    <property type="protein sequence ID" value="SSX00195.1"/>
    <property type="molecule type" value="Genomic_DNA"/>
</dbReference>
<reference evidence="1" key="1">
    <citation type="submission" date="2018-04" db="EMBL/GenBank/DDBJ databases">
        <authorList>
            <person name="Go L.Y."/>
            <person name="Mitchell J.A."/>
        </authorList>
    </citation>
    <scope>NUCLEOTIDE SEQUENCE</scope>
    <source>
        <tissue evidence="1">Whole organism</tissue>
    </source>
</reference>
<name>A0A336LRY4_CULSO</name>
<proteinExistence type="predicted"/>
<dbReference type="PANTHER" id="PTHR47111">
    <property type="entry name" value="BCDNA.LD29892"/>
    <property type="match status" value="1"/>
</dbReference>
<accession>A0A336LRY4</accession>
<dbReference type="SUPFAM" id="SSF48452">
    <property type="entry name" value="TPR-like"/>
    <property type="match status" value="1"/>
</dbReference>
<organism evidence="2">
    <name type="scientific">Culicoides sonorensis</name>
    <name type="common">Biting midge</name>
    <dbReference type="NCBI Taxonomy" id="179676"/>
    <lineage>
        <taxon>Eukaryota</taxon>
        <taxon>Metazoa</taxon>
        <taxon>Ecdysozoa</taxon>
        <taxon>Arthropoda</taxon>
        <taxon>Hexapoda</taxon>
        <taxon>Insecta</taxon>
        <taxon>Pterygota</taxon>
        <taxon>Neoptera</taxon>
        <taxon>Endopterygota</taxon>
        <taxon>Diptera</taxon>
        <taxon>Nematocera</taxon>
        <taxon>Chironomoidea</taxon>
        <taxon>Ceratopogonidae</taxon>
        <taxon>Ceratopogoninae</taxon>
        <taxon>Culicoides</taxon>
        <taxon>Monoculicoides</taxon>
    </lineage>
</organism>
<dbReference type="OMA" id="IPLCYAN"/>
<dbReference type="AlphaFoldDB" id="A0A336LRY4"/>
<protein>
    <submittedName>
        <fullName evidence="2">CSON001816 protein</fullName>
    </submittedName>
</protein>
<sequence length="251" mass="29209">MIKKEDILNYLKVKDDPTVDPPRDFKILKTNGEKLRFCMENYPSLWSNKNPRFAFQNDNTSMNARKEGNIKFKESNYVKAFELYNKSLSYATVGSENIPLCYANRSAVYFNAGLFKFCLENVDLALQNGYPEHLKHKLEKRRKECLEKMNKNRDKSCQEVPPLQLSYPAKAKNPFIIDGLDLLTSEESGKFIQTKQDLFPGDIIMIEKPYVTKLDPGFEYTMCNNCLLQKSILRNIRIIKSASNYFCKKVY</sequence>
<gene>
    <name evidence="2" type="primary">CSON001816</name>
</gene>
<evidence type="ECO:0000313" key="1">
    <source>
        <dbReference type="EMBL" id="SSX00195.1"/>
    </source>
</evidence>
<dbReference type="PANTHER" id="PTHR47111:SF1">
    <property type="entry name" value="SET AND MYND DOMAIN-CONTAINING PROTEIN 4"/>
    <property type="match status" value="1"/>
</dbReference>
<dbReference type="Gene3D" id="1.25.40.10">
    <property type="entry name" value="Tetratricopeptide repeat domain"/>
    <property type="match status" value="1"/>
</dbReference>